<dbReference type="HOGENOM" id="CLU_2680447_0_0_12"/>
<sequence length="74" mass="8425">MKKIKVLKTILLISLLSIILIISCKKKEEASISNNSMYVSSPDNIYHKTYTNVVKIQGKFVNMNSSLSYANREE</sequence>
<protein>
    <submittedName>
        <fullName evidence="1">Putative ankyrin repeat-containing protein</fullName>
    </submittedName>
</protein>
<dbReference type="KEGG" id="brm:Bmur_1981"/>
<proteinExistence type="predicted"/>
<name>D5U3H7_BRAM5</name>
<dbReference type="EMBL" id="CP001959">
    <property type="protein sequence ID" value="ADG72059.1"/>
    <property type="molecule type" value="Genomic_DNA"/>
</dbReference>
<dbReference type="STRING" id="526224.Bmur_1981"/>
<accession>D5U3H7</accession>
<dbReference type="Proteomes" id="UP000001915">
    <property type="component" value="Chromosome"/>
</dbReference>
<gene>
    <name evidence="1" type="ordered locus">Bmur_1981</name>
</gene>
<organism evidence="1 2">
    <name type="scientific">Brachyspira murdochii (strain ATCC 51284 / DSM 12563 / 56-150)</name>
    <name type="common">Serpulina murdochii</name>
    <dbReference type="NCBI Taxonomy" id="526224"/>
    <lineage>
        <taxon>Bacteria</taxon>
        <taxon>Pseudomonadati</taxon>
        <taxon>Spirochaetota</taxon>
        <taxon>Spirochaetia</taxon>
        <taxon>Brachyspirales</taxon>
        <taxon>Brachyspiraceae</taxon>
        <taxon>Brachyspira</taxon>
    </lineage>
</organism>
<evidence type="ECO:0000313" key="1">
    <source>
        <dbReference type="EMBL" id="ADG72059.1"/>
    </source>
</evidence>
<evidence type="ECO:0000313" key="2">
    <source>
        <dbReference type="Proteomes" id="UP000001915"/>
    </source>
</evidence>
<dbReference type="eggNOG" id="COG0666">
    <property type="taxonomic scope" value="Bacteria"/>
</dbReference>
<dbReference type="PROSITE" id="PS51257">
    <property type="entry name" value="PROKAR_LIPOPROTEIN"/>
    <property type="match status" value="1"/>
</dbReference>
<reference evidence="1 2" key="1">
    <citation type="journal article" date="2010" name="Stand. Genomic Sci.">
        <title>Complete genome sequence of Brachyspira murdochii type strain (56-150).</title>
        <authorList>
            <person name="Pati A."/>
            <person name="Sikorski J."/>
            <person name="Gronow S."/>
            <person name="Munk C."/>
            <person name="Lapidus A."/>
            <person name="Copeland A."/>
            <person name="Glavina Del Tio T."/>
            <person name="Nolan M."/>
            <person name="Lucas S."/>
            <person name="Chen F."/>
            <person name="Tice H."/>
            <person name="Cheng J.F."/>
            <person name="Han C."/>
            <person name="Detter J.C."/>
            <person name="Bruce D."/>
            <person name="Tapia R."/>
            <person name="Goodwin L."/>
            <person name="Pitluck S."/>
            <person name="Liolios K."/>
            <person name="Ivanova N."/>
            <person name="Mavromatis K."/>
            <person name="Mikhailova N."/>
            <person name="Chen A."/>
            <person name="Palaniappan K."/>
            <person name="Land M."/>
            <person name="Hauser L."/>
            <person name="Chang Y.J."/>
            <person name="Jeffries C.D."/>
            <person name="Spring S."/>
            <person name="Rohde M."/>
            <person name="Goker M."/>
            <person name="Bristow J."/>
            <person name="Eisen J.A."/>
            <person name="Markowitz V."/>
            <person name="Hugenholtz P."/>
            <person name="Kyrpides N.C."/>
            <person name="Klenk H.P."/>
        </authorList>
    </citation>
    <scope>NUCLEOTIDE SEQUENCE [LARGE SCALE GENOMIC DNA]</scope>
    <source>
        <strain evidence="2">ATCC 51284 / DSM 12563 / 56-150</strain>
    </source>
</reference>
<dbReference type="AlphaFoldDB" id="D5U3H7"/>